<dbReference type="PANTHER" id="PTHR33835:SF1">
    <property type="entry name" value="METALLO-BETA-LACTAMASE DOMAIN-CONTAINING PROTEIN"/>
    <property type="match status" value="1"/>
</dbReference>
<reference evidence="1" key="1">
    <citation type="submission" date="2020-05" db="EMBL/GenBank/DDBJ databases">
        <title>Phylogenomic resolution of chytrid fungi.</title>
        <authorList>
            <person name="Stajich J.E."/>
            <person name="Amses K."/>
            <person name="Simmons R."/>
            <person name="Seto K."/>
            <person name="Myers J."/>
            <person name="Bonds A."/>
            <person name="Quandt C.A."/>
            <person name="Barry K."/>
            <person name="Liu P."/>
            <person name="Grigoriev I."/>
            <person name="Longcore J.E."/>
            <person name="James T.Y."/>
        </authorList>
    </citation>
    <scope>NUCLEOTIDE SEQUENCE</scope>
    <source>
        <strain evidence="1">JEL0513</strain>
    </source>
</reference>
<evidence type="ECO:0000313" key="1">
    <source>
        <dbReference type="EMBL" id="KAJ3118723.1"/>
    </source>
</evidence>
<dbReference type="AlphaFoldDB" id="A0AAD5SYF5"/>
<dbReference type="EMBL" id="JADGJH010001110">
    <property type="protein sequence ID" value="KAJ3118723.1"/>
    <property type="molecule type" value="Genomic_DNA"/>
</dbReference>
<dbReference type="Pfam" id="PF14234">
    <property type="entry name" value="DUF4336"/>
    <property type="match status" value="1"/>
</dbReference>
<dbReference type="InterPro" id="IPR036866">
    <property type="entry name" value="RibonucZ/Hydroxyglut_hydro"/>
</dbReference>
<proteinExistence type="predicted"/>
<dbReference type="SUPFAM" id="SSF56281">
    <property type="entry name" value="Metallo-hydrolase/oxidoreductase"/>
    <property type="match status" value="1"/>
</dbReference>
<sequence length="276" mass="29663">MASKITEIAPGVFNIRTAFDLPPIVGYLGVSEVGTHMTLIRLKSGKFVAFSTVELDAALKSQVDALTDGGALLEAVVATNAHHSLFLAAFHAAYPAAAYYGTPRHIRNFPQIKWAGDVSDTSVLALWDSEIALRNTDKGVVWDNPSVPEFNHFAGVLVYHRATKTLLADDSFILVHNPTPVAIANSTAKQPDDIVFQPQIFGDALTASPEAPQQFYDFLVDLLNEWDVENIATAHGGVRIGGSGANILKALDAIAKGPLGEIAKARNSTLVLRKHK</sequence>
<dbReference type="PANTHER" id="PTHR33835">
    <property type="entry name" value="YALI0C07656P"/>
    <property type="match status" value="1"/>
</dbReference>
<organism evidence="1 2">
    <name type="scientific">Physocladia obscura</name>
    <dbReference type="NCBI Taxonomy" id="109957"/>
    <lineage>
        <taxon>Eukaryota</taxon>
        <taxon>Fungi</taxon>
        <taxon>Fungi incertae sedis</taxon>
        <taxon>Chytridiomycota</taxon>
        <taxon>Chytridiomycota incertae sedis</taxon>
        <taxon>Chytridiomycetes</taxon>
        <taxon>Chytridiales</taxon>
        <taxon>Chytriomycetaceae</taxon>
        <taxon>Physocladia</taxon>
    </lineage>
</organism>
<gene>
    <name evidence="1" type="ORF">HK100_000559</name>
</gene>
<accession>A0AAD5SYF5</accession>
<dbReference type="InterPro" id="IPR025638">
    <property type="entry name" value="DUF4336"/>
</dbReference>
<evidence type="ECO:0000313" key="2">
    <source>
        <dbReference type="Proteomes" id="UP001211907"/>
    </source>
</evidence>
<comment type="caution">
    <text evidence="1">The sequence shown here is derived from an EMBL/GenBank/DDBJ whole genome shotgun (WGS) entry which is preliminary data.</text>
</comment>
<keyword evidence="2" id="KW-1185">Reference proteome</keyword>
<protein>
    <submittedName>
        <fullName evidence="1">Uncharacterized protein</fullName>
    </submittedName>
</protein>
<name>A0AAD5SYF5_9FUNG</name>
<dbReference type="Proteomes" id="UP001211907">
    <property type="component" value="Unassembled WGS sequence"/>
</dbReference>